<sequence length="253" mass="28758">MEPPRKKRKLTAKKQALSVLPRLPSELRMMVLTHLLPVEPIRLRWNIQSIKSAVLKISETDAPKFWDCSRLNDDIATNVVDVLRPLCTVDFKFDKKGVLHGAGLTWNVSCDIEEAVEDLKGIKEIELTLPRLERKYETMDLVPQLANGTSKYEAEIAHFVQLLNNLPLLQILTIHVPMAGPYIAMLSSTKPQHGYVLEHFAEMLEPFRAVHGCKIGIEPRQSNDPRFVLQARCPEAFELLQDFIETINSPTNT</sequence>
<protein>
    <submittedName>
        <fullName evidence="1">Uncharacterized protein</fullName>
    </submittedName>
</protein>
<dbReference type="Proteomes" id="UP000433883">
    <property type="component" value="Unassembled WGS sequence"/>
</dbReference>
<evidence type="ECO:0000313" key="3">
    <source>
        <dbReference type="EMBL" id="KAE9968390.1"/>
    </source>
</evidence>
<keyword evidence="6" id="KW-1185">Reference proteome</keyword>
<dbReference type="Proteomes" id="UP000447873">
    <property type="component" value="Unassembled WGS sequence"/>
</dbReference>
<comment type="caution">
    <text evidence="1">The sequence shown here is derived from an EMBL/GenBank/DDBJ whole genome shotgun (WGS) entry which is preliminary data.</text>
</comment>
<reference evidence="1 4" key="1">
    <citation type="submission" date="2019-11" db="EMBL/GenBank/DDBJ databases">
        <title>Venturia inaequalis Genome Resource.</title>
        <authorList>
            <person name="Lichtner F.J."/>
        </authorList>
    </citation>
    <scope>NUCLEOTIDE SEQUENCE [LARGE SCALE GENOMIC DNA]</scope>
    <source>
        <strain evidence="2 5">120213</strain>
        <strain evidence="1">Bline_iso_100314</strain>
        <strain evidence="3 6">DMI_063113</strain>
    </source>
</reference>
<dbReference type="Proteomes" id="UP000490939">
    <property type="component" value="Unassembled WGS sequence"/>
</dbReference>
<evidence type="ECO:0000313" key="1">
    <source>
        <dbReference type="EMBL" id="KAE9962061.1"/>
    </source>
</evidence>
<dbReference type="EMBL" id="WNWQ01001183">
    <property type="protein sequence ID" value="KAE9962061.1"/>
    <property type="molecule type" value="Genomic_DNA"/>
</dbReference>
<dbReference type="EMBL" id="WNWR01000836">
    <property type="protein sequence ID" value="KAE9968390.1"/>
    <property type="molecule type" value="Genomic_DNA"/>
</dbReference>
<name>A0A8H3U2R7_VENIN</name>
<evidence type="ECO:0000313" key="6">
    <source>
        <dbReference type="Proteomes" id="UP000490939"/>
    </source>
</evidence>
<proteinExistence type="predicted"/>
<evidence type="ECO:0000313" key="5">
    <source>
        <dbReference type="Proteomes" id="UP000447873"/>
    </source>
</evidence>
<dbReference type="EMBL" id="WNWS01000613">
    <property type="protein sequence ID" value="KAE9965220.1"/>
    <property type="molecule type" value="Genomic_DNA"/>
</dbReference>
<dbReference type="AlphaFoldDB" id="A0A8H3U2R7"/>
<gene>
    <name evidence="1" type="ORF">BLS_000893</name>
    <name evidence="3" type="ORF">EG327_011061</name>
    <name evidence="2" type="ORF">EG328_009897</name>
</gene>
<organism evidence="1 4">
    <name type="scientific">Venturia inaequalis</name>
    <name type="common">Apple scab fungus</name>
    <dbReference type="NCBI Taxonomy" id="5025"/>
    <lineage>
        <taxon>Eukaryota</taxon>
        <taxon>Fungi</taxon>
        <taxon>Dikarya</taxon>
        <taxon>Ascomycota</taxon>
        <taxon>Pezizomycotina</taxon>
        <taxon>Dothideomycetes</taxon>
        <taxon>Pleosporomycetidae</taxon>
        <taxon>Venturiales</taxon>
        <taxon>Venturiaceae</taxon>
        <taxon>Venturia</taxon>
    </lineage>
</organism>
<evidence type="ECO:0000313" key="2">
    <source>
        <dbReference type="EMBL" id="KAE9965220.1"/>
    </source>
</evidence>
<accession>A0A8H3U2R7</accession>
<evidence type="ECO:0000313" key="4">
    <source>
        <dbReference type="Proteomes" id="UP000433883"/>
    </source>
</evidence>